<comment type="similarity">
    <text evidence="1">Belongs to the PhzF family.</text>
</comment>
<accession>A0ABD3I4Y5</accession>
<dbReference type="PANTHER" id="PTHR13774">
    <property type="entry name" value="PHENAZINE BIOSYNTHESIS PROTEIN"/>
    <property type="match status" value="1"/>
</dbReference>
<evidence type="ECO:0000313" key="4">
    <source>
        <dbReference type="Proteomes" id="UP001633002"/>
    </source>
</evidence>
<reference evidence="3 4" key="1">
    <citation type="submission" date="2024-09" db="EMBL/GenBank/DDBJ databases">
        <title>Chromosome-scale assembly of Riccia sorocarpa.</title>
        <authorList>
            <person name="Paukszto L."/>
        </authorList>
    </citation>
    <scope>NUCLEOTIDE SEQUENCE [LARGE SCALE GENOMIC DNA]</scope>
    <source>
        <strain evidence="3">LP-2024</strain>
        <tissue evidence="3">Aerial parts of the thallus</tissue>
    </source>
</reference>
<name>A0ABD3I4Y5_9MARC</name>
<evidence type="ECO:0000256" key="2">
    <source>
        <dbReference type="ARBA" id="ARBA00023235"/>
    </source>
</evidence>
<evidence type="ECO:0000313" key="3">
    <source>
        <dbReference type="EMBL" id="KAL3698124.1"/>
    </source>
</evidence>
<keyword evidence="4" id="KW-1185">Reference proteome</keyword>
<protein>
    <submittedName>
        <fullName evidence="3">Uncharacterized protein</fullName>
    </submittedName>
</protein>
<dbReference type="GO" id="GO:0016853">
    <property type="term" value="F:isomerase activity"/>
    <property type="evidence" value="ECO:0007669"/>
    <property type="project" value="UniProtKB-KW"/>
</dbReference>
<dbReference type="InterPro" id="IPR003719">
    <property type="entry name" value="Phenazine_PhzF-like"/>
</dbReference>
<comment type="caution">
    <text evidence="3">The sequence shown here is derived from an EMBL/GenBank/DDBJ whole genome shotgun (WGS) entry which is preliminary data.</text>
</comment>
<dbReference type="EMBL" id="JBJQOH010000002">
    <property type="protein sequence ID" value="KAL3698124.1"/>
    <property type="molecule type" value="Genomic_DNA"/>
</dbReference>
<dbReference type="Proteomes" id="UP001633002">
    <property type="component" value="Unassembled WGS sequence"/>
</dbReference>
<gene>
    <name evidence="3" type="ORF">R1sor_012200</name>
</gene>
<evidence type="ECO:0000256" key="1">
    <source>
        <dbReference type="ARBA" id="ARBA00008270"/>
    </source>
</evidence>
<keyword evidence="2" id="KW-0413">Isomerase</keyword>
<organism evidence="3 4">
    <name type="scientific">Riccia sorocarpa</name>
    <dbReference type="NCBI Taxonomy" id="122646"/>
    <lineage>
        <taxon>Eukaryota</taxon>
        <taxon>Viridiplantae</taxon>
        <taxon>Streptophyta</taxon>
        <taxon>Embryophyta</taxon>
        <taxon>Marchantiophyta</taxon>
        <taxon>Marchantiopsida</taxon>
        <taxon>Marchantiidae</taxon>
        <taxon>Marchantiales</taxon>
        <taxon>Ricciaceae</taxon>
        <taxon>Riccia</taxon>
    </lineage>
</organism>
<sequence>MACRSLWLNAPVGSPGAIGMTSNHRLLVSLSGSLPFEVEKATEYAINTFTKKPFRGNPAAVCYLPYERSDEWLKLIAKEFNLPATAFVIKRRQSKTSISAQSGGSPLIAADETGTDLKAVKRVNPPLGNEFDIRWFSTDAELLDDLAIGALWHATLASAHMLFSSGMVEGDTLMFHSKKGTLSSGVNDNV</sequence>
<dbReference type="PANTHER" id="PTHR13774:SF17">
    <property type="entry name" value="PHENAZINE BIOSYNTHESIS-LIKE DOMAIN-CONTAINING PROTEIN"/>
    <property type="match status" value="1"/>
</dbReference>
<dbReference type="AlphaFoldDB" id="A0ABD3I4Y5"/>
<proteinExistence type="inferred from homology"/>
<dbReference type="Gene3D" id="3.10.310.10">
    <property type="entry name" value="Diaminopimelate Epimerase, Chain A, domain 1"/>
    <property type="match status" value="1"/>
</dbReference>
<dbReference type="SUPFAM" id="SSF54506">
    <property type="entry name" value="Diaminopimelate epimerase-like"/>
    <property type="match status" value="1"/>
</dbReference>
<dbReference type="Pfam" id="PF02567">
    <property type="entry name" value="PhzC-PhzF"/>
    <property type="match status" value="1"/>
</dbReference>